<dbReference type="PANTHER" id="PTHR31281">
    <property type="entry name" value="PROTEIN FAM219A"/>
    <property type="match status" value="1"/>
</dbReference>
<dbReference type="OrthoDB" id="6249646at2759"/>
<dbReference type="WBParaSite" id="maker-uti_cns_0000981-snap-gene-0.18-mRNA-1">
    <property type="protein sequence ID" value="maker-uti_cns_0000981-snap-gene-0.18-mRNA-1"/>
    <property type="gene ID" value="maker-uti_cns_0000981-snap-gene-0.18"/>
</dbReference>
<sequence length="185" mass="21000">MASGDGSGSAMLSAADPTEHRTGNGNSALHDDEEDNSGIHDLDLPKVAVSRGSDSGFFRLFRRSQPSRSRRQKADQRPRIRRYNLLSRDKLKVPMRNSSGHYLSEQGQPLVDIGSDENNEDDDVTYYDSHTMRRLTNAEIRDQLLKDGYNLDDQQDADDLDLIPPRPIEERGFYCCNYYISCEIL</sequence>
<keyword evidence="2" id="KW-1185">Reference proteome</keyword>
<accession>A0A1I8G6J0</accession>
<dbReference type="AlphaFoldDB" id="A0A1I8G6J0"/>
<organism evidence="2 3">
    <name type="scientific">Macrostomum lignano</name>
    <dbReference type="NCBI Taxonomy" id="282301"/>
    <lineage>
        <taxon>Eukaryota</taxon>
        <taxon>Metazoa</taxon>
        <taxon>Spiralia</taxon>
        <taxon>Lophotrochozoa</taxon>
        <taxon>Platyhelminthes</taxon>
        <taxon>Rhabditophora</taxon>
        <taxon>Macrostomorpha</taxon>
        <taxon>Macrostomida</taxon>
        <taxon>Macrostomidae</taxon>
        <taxon>Macrostomum</taxon>
    </lineage>
</organism>
<dbReference type="InterPro" id="IPR029339">
    <property type="entry name" value="FAM219"/>
</dbReference>
<name>A0A1I8G6J0_9PLAT</name>
<reference evidence="3" key="1">
    <citation type="submission" date="2016-11" db="UniProtKB">
        <authorList>
            <consortium name="WormBaseParasite"/>
        </authorList>
    </citation>
    <scope>IDENTIFICATION</scope>
</reference>
<protein>
    <submittedName>
        <fullName evidence="3">RING/U-box superfamily protein</fullName>
    </submittedName>
</protein>
<dbReference type="PANTHER" id="PTHR31281:SF3">
    <property type="entry name" value="PROTEIN FAM219A"/>
    <property type="match status" value="1"/>
</dbReference>
<dbReference type="Pfam" id="PF15260">
    <property type="entry name" value="FAM219A"/>
    <property type="match status" value="1"/>
</dbReference>
<evidence type="ECO:0000313" key="3">
    <source>
        <dbReference type="WBParaSite" id="maker-uti_cns_0000981-snap-gene-0.18-mRNA-1"/>
    </source>
</evidence>
<proteinExistence type="inferred from homology"/>
<dbReference type="STRING" id="282301.A0A1I8G6J0"/>
<evidence type="ECO:0000256" key="1">
    <source>
        <dbReference type="ARBA" id="ARBA00010549"/>
    </source>
</evidence>
<comment type="similarity">
    <text evidence="1">Belongs to the FAM219 family.</text>
</comment>
<evidence type="ECO:0000313" key="2">
    <source>
        <dbReference type="Proteomes" id="UP000095280"/>
    </source>
</evidence>
<dbReference type="Proteomes" id="UP000095280">
    <property type="component" value="Unplaced"/>
</dbReference>